<dbReference type="InterPro" id="IPR036291">
    <property type="entry name" value="NAD(P)-bd_dom_sf"/>
</dbReference>
<comment type="caution">
    <text evidence="2">The sequence shown here is derived from an EMBL/GenBank/DDBJ whole genome shotgun (WGS) entry which is preliminary data.</text>
</comment>
<dbReference type="AlphaFoldDB" id="A0AA38JMB0"/>
<dbReference type="InterPro" id="IPR051783">
    <property type="entry name" value="NAD(P)-dependent_oxidoreduct"/>
</dbReference>
<keyword evidence="3" id="KW-1185">Reference proteome</keyword>
<dbReference type="GO" id="GO:0005737">
    <property type="term" value="C:cytoplasm"/>
    <property type="evidence" value="ECO:0007669"/>
    <property type="project" value="TreeGrafter"/>
</dbReference>
<evidence type="ECO:0000313" key="3">
    <source>
        <dbReference type="Proteomes" id="UP001176059"/>
    </source>
</evidence>
<reference evidence="2" key="1">
    <citation type="submission" date="2022-08" db="EMBL/GenBank/DDBJ databases">
        <authorList>
            <consortium name="DOE Joint Genome Institute"/>
            <person name="Min B."/>
            <person name="Sierra-Patev S."/>
            <person name="Naranjo-Ortiz M."/>
            <person name="Looney B."/>
            <person name="Konkel Z."/>
            <person name="Slot J.C."/>
            <person name="Sakamoto Y."/>
            <person name="Steenwyk J.L."/>
            <person name="Rokas A."/>
            <person name="Carro J."/>
            <person name="Camarero S."/>
            <person name="Ferreira P."/>
            <person name="Molpeceres G."/>
            <person name="Ruiz-duenas F.J."/>
            <person name="Serrano A."/>
            <person name="Henrissat B."/>
            <person name="Drula E."/>
            <person name="Hughes K.W."/>
            <person name="Mata J.L."/>
            <person name="Ishikawa N.K."/>
            <person name="Vargas-Isla R."/>
            <person name="Ushijima S."/>
            <person name="Smith C.A."/>
            <person name="Ahrendt S."/>
            <person name="Andreopoulos W."/>
            <person name="He G."/>
            <person name="LaButti K."/>
            <person name="Lipzen A."/>
            <person name="Ng V."/>
            <person name="Riley R."/>
            <person name="Sandor L."/>
            <person name="Barry K."/>
            <person name="Martinez A.T."/>
            <person name="Xiao Y."/>
            <person name="Gibbons J.G."/>
            <person name="Terashima K."/>
            <person name="Hibbett D.S."/>
            <person name="Grigoriev I.V."/>
        </authorList>
    </citation>
    <scope>NUCLEOTIDE SEQUENCE</scope>
    <source>
        <strain evidence="2">ET3784</strain>
    </source>
</reference>
<sequence length="368" mass="39798">MSIKTVLVTGGTGFLGAHIISQLLEKGYTVRATARSASKLQSIFPKATAENLQIIEVPTLTSDHSAALKGVDALIHSASPIFGEGVSGQELYSGAYEGAVTLVKQAIAAGVKKIIVTGTFASLFNADFQAAFGTRVLTEKDFGSITPASIDLNNDGMRVYQESKTLADKAIWELAHSHPDVDFTVLLPPSIFGPQLSPLTSSISSLSTNSFIKMLFAPEYPPIPVGHLIDVQDAARAHILALTTPPVSGRDKRFIISNGTFRWKDVAALIRSKKLELAARLPKETSVPGPQTSAPLDTTFAKEVLGLKNYISQEETLLAGVDVVLEWEKCQRLGSSVLGQASHRGNRSKRWIMQEEYVLRYLSNYQGE</sequence>
<dbReference type="Pfam" id="PF01370">
    <property type="entry name" value="Epimerase"/>
    <property type="match status" value="1"/>
</dbReference>
<feature type="domain" description="NAD-dependent epimerase/dehydratase" evidence="1">
    <location>
        <begin position="6"/>
        <end position="246"/>
    </location>
</feature>
<reference evidence="2" key="2">
    <citation type="journal article" date="2023" name="Proc. Natl. Acad. Sci. U.S.A.">
        <title>A global phylogenomic analysis of the shiitake genus Lentinula.</title>
        <authorList>
            <person name="Sierra-Patev S."/>
            <person name="Min B."/>
            <person name="Naranjo-Ortiz M."/>
            <person name="Looney B."/>
            <person name="Konkel Z."/>
            <person name="Slot J.C."/>
            <person name="Sakamoto Y."/>
            <person name="Steenwyk J.L."/>
            <person name="Rokas A."/>
            <person name="Carro J."/>
            <person name="Camarero S."/>
            <person name="Ferreira P."/>
            <person name="Molpeceres G."/>
            <person name="Ruiz-Duenas F.J."/>
            <person name="Serrano A."/>
            <person name="Henrissat B."/>
            <person name="Drula E."/>
            <person name="Hughes K.W."/>
            <person name="Mata J.L."/>
            <person name="Ishikawa N.K."/>
            <person name="Vargas-Isla R."/>
            <person name="Ushijima S."/>
            <person name="Smith C.A."/>
            <person name="Donoghue J."/>
            <person name="Ahrendt S."/>
            <person name="Andreopoulos W."/>
            <person name="He G."/>
            <person name="LaButti K."/>
            <person name="Lipzen A."/>
            <person name="Ng V."/>
            <person name="Riley R."/>
            <person name="Sandor L."/>
            <person name="Barry K."/>
            <person name="Martinez A.T."/>
            <person name="Xiao Y."/>
            <person name="Gibbons J.G."/>
            <person name="Terashima K."/>
            <person name="Grigoriev I.V."/>
            <person name="Hibbett D."/>
        </authorList>
    </citation>
    <scope>NUCLEOTIDE SEQUENCE</scope>
    <source>
        <strain evidence="2">ET3784</strain>
    </source>
</reference>
<evidence type="ECO:0000259" key="1">
    <source>
        <dbReference type="Pfam" id="PF01370"/>
    </source>
</evidence>
<dbReference type="Proteomes" id="UP001176059">
    <property type="component" value="Unassembled WGS sequence"/>
</dbReference>
<dbReference type="GO" id="GO:0004029">
    <property type="term" value="F:aldehyde dehydrogenase (NAD+) activity"/>
    <property type="evidence" value="ECO:0007669"/>
    <property type="project" value="TreeGrafter"/>
</dbReference>
<gene>
    <name evidence="2" type="ORF">DFJ43DRAFT_1165005</name>
</gene>
<dbReference type="EMBL" id="JANVFO010000010">
    <property type="protein sequence ID" value="KAJ3735274.1"/>
    <property type="molecule type" value="Genomic_DNA"/>
</dbReference>
<evidence type="ECO:0000313" key="2">
    <source>
        <dbReference type="EMBL" id="KAJ3735274.1"/>
    </source>
</evidence>
<dbReference type="PANTHER" id="PTHR48079:SF6">
    <property type="entry name" value="NAD(P)-BINDING DOMAIN-CONTAINING PROTEIN-RELATED"/>
    <property type="match status" value="1"/>
</dbReference>
<dbReference type="Gene3D" id="3.40.50.720">
    <property type="entry name" value="NAD(P)-binding Rossmann-like Domain"/>
    <property type="match status" value="1"/>
</dbReference>
<name>A0AA38JMB0_9AGAR</name>
<dbReference type="SUPFAM" id="SSF51735">
    <property type="entry name" value="NAD(P)-binding Rossmann-fold domains"/>
    <property type="match status" value="1"/>
</dbReference>
<proteinExistence type="predicted"/>
<accession>A0AA38JMB0</accession>
<dbReference type="PANTHER" id="PTHR48079">
    <property type="entry name" value="PROTEIN YEEZ"/>
    <property type="match status" value="1"/>
</dbReference>
<protein>
    <recommendedName>
        <fullName evidence="1">NAD-dependent epimerase/dehydratase domain-containing protein</fullName>
    </recommendedName>
</protein>
<dbReference type="InterPro" id="IPR001509">
    <property type="entry name" value="Epimerase_deHydtase"/>
</dbReference>
<organism evidence="2 3">
    <name type="scientific">Lentinula guzmanii</name>
    <dbReference type="NCBI Taxonomy" id="2804957"/>
    <lineage>
        <taxon>Eukaryota</taxon>
        <taxon>Fungi</taxon>
        <taxon>Dikarya</taxon>
        <taxon>Basidiomycota</taxon>
        <taxon>Agaricomycotina</taxon>
        <taxon>Agaricomycetes</taxon>
        <taxon>Agaricomycetidae</taxon>
        <taxon>Agaricales</taxon>
        <taxon>Marasmiineae</taxon>
        <taxon>Omphalotaceae</taxon>
        <taxon>Lentinula</taxon>
    </lineage>
</organism>